<sequence length="421" mass="46801">MFDRNGNDSSTYNQENIAEIRKTSPRVADLIEKEYNRQKNNVELIASENYCSEAVMAACGSCLSWKYAEGYPAKPIERHSGNKGRYYGGTRYVDELEEYCCDMWRKVFDTDYHVNVQPHSGSQANFAAYKAVLEPGDTILSLNLDNGGHLTHGSAVNFSGKLYDVHFYNVDENGFIDMEDLKKKANELHPKLILTGASAYSRTIDFPAFAEIAKSVDAYFMVDMAHIAGLVAGGEHISPFGYADIITTTTHKTLRGPRGGMIFCREELAKKVDSAVFPYAQGGPLEHIIAGKAVCAEEALRPEFKEYAHQVVVNCKAFAEEFIKMGYNVVTGGTDNHVFLLDLSDHEFSGRDLQNALDEVGITLNKNCVPNEKRSPMQTSGVRVGTAPMTTRGFKEEDFIKVAHRIDEVVKQLDAEKAAEK</sequence>
<keyword evidence="6 11" id="KW-0554">One-carbon metabolism</keyword>
<dbReference type="GO" id="GO:0035999">
    <property type="term" value="P:tetrahydrofolate interconversion"/>
    <property type="evidence" value="ECO:0007669"/>
    <property type="project" value="UniProtKB-UniRule"/>
</dbReference>
<dbReference type="InterPro" id="IPR015422">
    <property type="entry name" value="PyrdxlP-dep_Trfase_small"/>
</dbReference>
<comment type="similarity">
    <text evidence="3 11">Belongs to the SHMT family.</text>
</comment>
<dbReference type="GO" id="GO:0030170">
    <property type="term" value="F:pyridoxal phosphate binding"/>
    <property type="evidence" value="ECO:0007669"/>
    <property type="project" value="UniProtKB-UniRule"/>
</dbReference>
<dbReference type="InterPro" id="IPR019798">
    <property type="entry name" value="Ser_HO-MeTrfase_PLP_BS"/>
</dbReference>
<organism evidence="14 15">
    <name type="scientific">Mogibacterium kristiansenii</name>
    <dbReference type="NCBI Taxonomy" id="2606708"/>
    <lineage>
        <taxon>Bacteria</taxon>
        <taxon>Bacillati</taxon>
        <taxon>Bacillota</taxon>
        <taxon>Clostridia</taxon>
        <taxon>Peptostreptococcales</taxon>
        <taxon>Anaerovoracaceae</taxon>
        <taxon>Mogibacterium</taxon>
    </lineage>
</organism>
<comment type="caution">
    <text evidence="11">Lacks conserved residue(s) required for the propagation of feature annotation.</text>
</comment>
<dbReference type="EMBL" id="VUNA01000008">
    <property type="protein sequence ID" value="MST70754.1"/>
    <property type="molecule type" value="Genomic_DNA"/>
</dbReference>
<dbReference type="RefSeq" id="WP_154554317.1">
    <property type="nucleotide sequence ID" value="NZ_JAQXUZ010000002.1"/>
</dbReference>
<comment type="pathway">
    <text evidence="11">Amino-acid biosynthesis; glycine biosynthesis; glycine from L-serine: step 1/1.</text>
</comment>
<dbReference type="SUPFAM" id="SSF53383">
    <property type="entry name" value="PLP-dependent transferases"/>
    <property type="match status" value="1"/>
</dbReference>
<dbReference type="UniPathway" id="UPA00193"/>
<dbReference type="InterPro" id="IPR001085">
    <property type="entry name" value="Ser_HO-MeTrfase"/>
</dbReference>
<accession>A0A6N7XII5</accession>
<keyword evidence="7 11" id="KW-0028">Amino-acid biosynthesis</keyword>
<keyword evidence="8 11" id="KW-0808">Transferase</keyword>
<evidence type="ECO:0000256" key="9">
    <source>
        <dbReference type="ARBA" id="ARBA00022898"/>
    </source>
</evidence>
<dbReference type="GO" id="GO:0032259">
    <property type="term" value="P:methylation"/>
    <property type="evidence" value="ECO:0007669"/>
    <property type="project" value="UniProtKB-KW"/>
</dbReference>
<evidence type="ECO:0000256" key="1">
    <source>
        <dbReference type="ARBA" id="ARBA00001933"/>
    </source>
</evidence>
<evidence type="ECO:0000256" key="12">
    <source>
        <dbReference type="PIRSR" id="PIRSR000412-50"/>
    </source>
</evidence>
<name>A0A6N7XII5_9FIRM</name>
<keyword evidence="14" id="KW-0489">Methyltransferase</keyword>
<evidence type="ECO:0000313" key="15">
    <source>
        <dbReference type="Proteomes" id="UP000469424"/>
    </source>
</evidence>
<dbReference type="EC" id="2.1.2.1" evidence="11"/>
<dbReference type="PROSITE" id="PS00096">
    <property type="entry name" value="SHMT"/>
    <property type="match status" value="1"/>
</dbReference>
<dbReference type="FunFam" id="3.40.640.10:FF:000001">
    <property type="entry name" value="Serine hydroxymethyltransferase"/>
    <property type="match status" value="1"/>
</dbReference>
<gene>
    <name evidence="11" type="primary">glyA</name>
    <name evidence="14" type="ORF">FYJ65_05265</name>
</gene>
<dbReference type="HAMAP" id="MF_00051">
    <property type="entry name" value="SHMT"/>
    <property type="match status" value="1"/>
</dbReference>
<dbReference type="PIRSF" id="PIRSF000412">
    <property type="entry name" value="SHMT"/>
    <property type="match status" value="1"/>
</dbReference>
<comment type="subcellular location">
    <subcellularLocation>
        <location evidence="2 11">Cytoplasm</location>
    </subcellularLocation>
</comment>
<dbReference type="AlphaFoldDB" id="A0A6N7XII5"/>
<dbReference type="UniPathway" id="UPA00288">
    <property type="reaction ID" value="UER01023"/>
</dbReference>
<dbReference type="Proteomes" id="UP000469424">
    <property type="component" value="Unassembled WGS sequence"/>
</dbReference>
<feature type="domain" description="Serine hydroxymethyltransferase-like" evidence="13">
    <location>
        <begin position="22"/>
        <end position="405"/>
    </location>
</feature>
<protein>
    <recommendedName>
        <fullName evidence="11">Serine hydroxymethyltransferase</fullName>
        <shortName evidence="11">SHMT</shortName>
        <shortName evidence="11">Serine methylase</shortName>
        <ecNumber evidence="11">2.1.2.1</ecNumber>
    </recommendedName>
</protein>
<dbReference type="InterPro" id="IPR039429">
    <property type="entry name" value="SHMT-like_dom"/>
</dbReference>
<feature type="binding site" evidence="11">
    <location>
        <position position="144"/>
    </location>
    <ligand>
        <name>(6S)-5,6,7,8-tetrahydrofolate</name>
        <dbReference type="ChEBI" id="CHEBI:57453"/>
    </ligand>
</feature>
<dbReference type="Gene3D" id="3.90.1150.10">
    <property type="entry name" value="Aspartate Aminotransferase, domain 1"/>
    <property type="match status" value="1"/>
</dbReference>
<evidence type="ECO:0000256" key="3">
    <source>
        <dbReference type="ARBA" id="ARBA00006376"/>
    </source>
</evidence>
<dbReference type="InterPro" id="IPR015421">
    <property type="entry name" value="PyrdxlP-dep_Trfase_major"/>
</dbReference>
<reference evidence="14 15" key="1">
    <citation type="submission" date="2019-08" db="EMBL/GenBank/DDBJ databases">
        <title>In-depth cultivation of the pig gut microbiome towards novel bacterial diversity and tailored functional studies.</title>
        <authorList>
            <person name="Wylensek D."/>
            <person name="Hitch T.C.A."/>
            <person name="Clavel T."/>
        </authorList>
    </citation>
    <scope>NUCLEOTIDE SEQUENCE [LARGE SCALE GENOMIC DNA]</scope>
    <source>
        <strain evidence="14 15">WCA-MUC-591-APC-4B</strain>
    </source>
</reference>
<dbReference type="InterPro" id="IPR049943">
    <property type="entry name" value="Ser_HO-MeTrfase-like"/>
</dbReference>
<evidence type="ECO:0000256" key="5">
    <source>
        <dbReference type="ARBA" id="ARBA00022490"/>
    </source>
</evidence>
<dbReference type="GO" id="GO:0005829">
    <property type="term" value="C:cytosol"/>
    <property type="evidence" value="ECO:0007669"/>
    <property type="project" value="TreeGrafter"/>
</dbReference>
<dbReference type="Gene3D" id="3.40.640.10">
    <property type="entry name" value="Type I PLP-dependent aspartate aminotransferase-like (Major domain)"/>
    <property type="match status" value="1"/>
</dbReference>
<dbReference type="PANTHER" id="PTHR11680:SF35">
    <property type="entry name" value="SERINE HYDROXYMETHYLTRANSFERASE 1"/>
    <property type="match status" value="1"/>
</dbReference>
<evidence type="ECO:0000256" key="4">
    <source>
        <dbReference type="ARBA" id="ARBA00011738"/>
    </source>
</evidence>
<evidence type="ECO:0000259" key="13">
    <source>
        <dbReference type="Pfam" id="PF00464"/>
    </source>
</evidence>
<evidence type="ECO:0000256" key="11">
    <source>
        <dbReference type="HAMAP-Rule" id="MF_00051"/>
    </source>
</evidence>
<feature type="binding site" evidence="11">
    <location>
        <position position="266"/>
    </location>
    <ligand>
        <name>(6S)-5,6,7,8-tetrahydrofolate</name>
        <dbReference type="ChEBI" id="CHEBI:57453"/>
    </ligand>
</feature>
<evidence type="ECO:0000256" key="7">
    <source>
        <dbReference type="ARBA" id="ARBA00022605"/>
    </source>
</evidence>
<dbReference type="PANTHER" id="PTHR11680">
    <property type="entry name" value="SERINE HYDROXYMETHYLTRANSFERASE"/>
    <property type="match status" value="1"/>
</dbReference>
<evidence type="ECO:0000256" key="10">
    <source>
        <dbReference type="ARBA" id="ARBA00054606"/>
    </source>
</evidence>
<keyword evidence="15" id="KW-1185">Reference proteome</keyword>
<keyword evidence="5 11" id="KW-0963">Cytoplasm</keyword>
<dbReference type="InterPro" id="IPR015424">
    <property type="entry name" value="PyrdxlP-dep_Trfase"/>
</dbReference>
<dbReference type="Pfam" id="PF00464">
    <property type="entry name" value="SHMT"/>
    <property type="match status" value="1"/>
</dbReference>
<proteinExistence type="inferred from homology"/>
<dbReference type="CDD" id="cd00378">
    <property type="entry name" value="SHMT"/>
    <property type="match status" value="1"/>
</dbReference>
<evidence type="ECO:0000256" key="2">
    <source>
        <dbReference type="ARBA" id="ARBA00004496"/>
    </source>
</evidence>
<comment type="function">
    <text evidence="10">Catalyzes the reversible interconversion of serine and glycine with tetrahydrofolate (THF) serving as the one-carbon carrier. This reaction serves as the major source of one-carbon groups required for the biosynthesis of purines, thymidylate, methionine, and other important biomolecules. Also exhibits THF-independent aldolase activity toward beta-hydroxyamino acids, producing glycine and aldehydes, via a retro-aldol mechanism. Thus, is able to catalyze the cleavage of L-allo-threonine.</text>
</comment>
<evidence type="ECO:0000313" key="14">
    <source>
        <dbReference type="EMBL" id="MST70754.1"/>
    </source>
</evidence>
<keyword evidence="9 11" id="KW-0663">Pyridoxal phosphate</keyword>
<evidence type="ECO:0000256" key="6">
    <source>
        <dbReference type="ARBA" id="ARBA00022563"/>
    </source>
</evidence>
<evidence type="ECO:0000256" key="8">
    <source>
        <dbReference type="ARBA" id="ARBA00022679"/>
    </source>
</evidence>
<comment type="subunit">
    <text evidence="4 11">Homodimer.</text>
</comment>
<feature type="binding site" evidence="11">
    <location>
        <begin position="148"/>
        <end position="150"/>
    </location>
    <ligand>
        <name>(6S)-5,6,7,8-tetrahydrofolate</name>
        <dbReference type="ChEBI" id="CHEBI:57453"/>
    </ligand>
</feature>
<comment type="cofactor">
    <cofactor evidence="1 11 12">
        <name>pyridoxal 5'-phosphate</name>
        <dbReference type="ChEBI" id="CHEBI:597326"/>
    </cofactor>
</comment>
<comment type="caution">
    <text evidence="14">The sequence shown here is derived from an EMBL/GenBank/DDBJ whole genome shotgun (WGS) entry which is preliminary data.</text>
</comment>
<dbReference type="NCBIfam" id="NF000586">
    <property type="entry name" value="PRK00011.1"/>
    <property type="match status" value="1"/>
</dbReference>
<dbReference type="GO" id="GO:0008168">
    <property type="term" value="F:methyltransferase activity"/>
    <property type="evidence" value="ECO:0007669"/>
    <property type="project" value="UniProtKB-KW"/>
</dbReference>
<comment type="pathway">
    <text evidence="11">One-carbon metabolism; tetrahydrofolate interconversion.</text>
</comment>
<feature type="site" description="Plays an important role in substrate specificity" evidence="11">
    <location>
        <position position="251"/>
    </location>
</feature>
<dbReference type="GO" id="GO:0019264">
    <property type="term" value="P:glycine biosynthetic process from serine"/>
    <property type="evidence" value="ECO:0007669"/>
    <property type="project" value="UniProtKB-UniRule"/>
</dbReference>
<comment type="catalytic activity">
    <reaction evidence="11">
        <text>(6R)-5,10-methylene-5,6,7,8-tetrahydrofolate + glycine + H2O = (6S)-5,6,7,8-tetrahydrofolate + L-serine</text>
        <dbReference type="Rhea" id="RHEA:15481"/>
        <dbReference type="ChEBI" id="CHEBI:15377"/>
        <dbReference type="ChEBI" id="CHEBI:15636"/>
        <dbReference type="ChEBI" id="CHEBI:33384"/>
        <dbReference type="ChEBI" id="CHEBI:57305"/>
        <dbReference type="ChEBI" id="CHEBI:57453"/>
        <dbReference type="EC" id="2.1.2.1"/>
    </reaction>
</comment>
<feature type="modified residue" description="N6-(pyridoxal phosphate)lysine" evidence="11 12">
    <location>
        <position position="252"/>
    </location>
</feature>
<dbReference type="GO" id="GO:0004372">
    <property type="term" value="F:glycine hydroxymethyltransferase activity"/>
    <property type="evidence" value="ECO:0007669"/>
    <property type="project" value="UniProtKB-UniRule"/>
</dbReference>